<reference evidence="1" key="1">
    <citation type="submission" date="2023-10" db="EMBL/GenBank/DDBJ databases">
        <authorList>
            <person name="Chen Y."/>
            <person name="Shah S."/>
            <person name="Dougan E. K."/>
            <person name="Thang M."/>
            <person name="Chan C."/>
        </authorList>
    </citation>
    <scope>NUCLEOTIDE SEQUENCE [LARGE SCALE GENOMIC DNA]</scope>
</reference>
<proteinExistence type="predicted"/>
<dbReference type="InterPro" id="IPR029048">
    <property type="entry name" value="HSP70_C_sf"/>
</dbReference>
<accession>A0ABN9XJB3</accession>
<protein>
    <submittedName>
        <fullName evidence="1">Uncharacterized protein</fullName>
    </submittedName>
</protein>
<evidence type="ECO:0000313" key="2">
    <source>
        <dbReference type="Proteomes" id="UP001189429"/>
    </source>
</evidence>
<dbReference type="SUPFAM" id="SSF100934">
    <property type="entry name" value="Heat shock protein 70kD (HSP70), C-terminal subdomain"/>
    <property type="match status" value="2"/>
</dbReference>
<dbReference type="Proteomes" id="UP001189429">
    <property type="component" value="Unassembled WGS sequence"/>
</dbReference>
<feature type="non-terminal residue" evidence="1">
    <location>
        <position position="228"/>
    </location>
</feature>
<evidence type="ECO:0000313" key="1">
    <source>
        <dbReference type="EMBL" id="CAK0899872.1"/>
    </source>
</evidence>
<organism evidence="1 2">
    <name type="scientific">Prorocentrum cordatum</name>
    <dbReference type="NCBI Taxonomy" id="2364126"/>
    <lineage>
        <taxon>Eukaryota</taxon>
        <taxon>Sar</taxon>
        <taxon>Alveolata</taxon>
        <taxon>Dinophyceae</taxon>
        <taxon>Prorocentrales</taxon>
        <taxon>Prorocentraceae</taxon>
        <taxon>Prorocentrum</taxon>
    </lineage>
</organism>
<comment type="caution">
    <text evidence="1">The sequence shown here is derived from an EMBL/GenBank/DDBJ whole genome shotgun (WGS) entry which is preliminary data.</text>
</comment>
<keyword evidence="2" id="KW-1185">Reference proteome</keyword>
<name>A0ABN9XJB3_9DINO</name>
<dbReference type="Gene3D" id="1.20.1270.10">
    <property type="match status" value="2"/>
</dbReference>
<gene>
    <name evidence="1" type="ORF">PCOR1329_LOCUS77303</name>
</gene>
<dbReference type="EMBL" id="CAUYUJ010020686">
    <property type="protein sequence ID" value="CAK0899872.1"/>
    <property type="molecule type" value="Genomic_DNA"/>
</dbReference>
<sequence length="228" mass="25053">MKVCASELHKGKIEAKYGLVDYMFTTRKILHDVKLQNKFEHGEKEEIVKVVQDTPNWLEKPKVADVVVFEGKRTELDSIAGPIVAKAFGRESCKVKLEDGGEEKHDTAVHDTLFWVNKPQLADTHAFQGKQEKLGGIVNPIVMKAYQGSGDGAKLVNCAESVEGNSESSKELRNQVQAQVPQTKDAVMNNTMVGRVAEGDDPAMTFAPAIVAPDGGPWSPARDVLRER</sequence>